<dbReference type="PROSITE" id="PS50231">
    <property type="entry name" value="RICIN_B_LECTIN"/>
    <property type="match status" value="1"/>
</dbReference>
<evidence type="ECO:0000313" key="4">
    <source>
        <dbReference type="Proteomes" id="UP000578449"/>
    </source>
</evidence>
<name>A0A840P6K1_9ACTN</name>
<dbReference type="Proteomes" id="UP000578449">
    <property type="component" value="Unassembled WGS sequence"/>
</dbReference>
<dbReference type="SMART" id="SM00458">
    <property type="entry name" value="RICIN"/>
    <property type="match status" value="1"/>
</dbReference>
<feature type="domain" description="Ricin B lectin" evidence="2">
    <location>
        <begin position="38"/>
        <end position="183"/>
    </location>
</feature>
<protein>
    <recommendedName>
        <fullName evidence="2">Ricin B lectin domain-containing protein</fullName>
    </recommendedName>
</protein>
<organism evidence="3 4">
    <name type="scientific">Thermocatellispora tengchongensis</name>
    <dbReference type="NCBI Taxonomy" id="1073253"/>
    <lineage>
        <taxon>Bacteria</taxon>
        <taxon>Bacillati</taxon>
        <taxon>Actinomycetota</taxon>
        <taxon>Actinomycetes</taxon>
        <taxon>Streptosporangiales</taxon>
        <taxon>Streptosporangiaceae</taxon>
        <taxon>Thermocatellispora</taxon>
    </lineage>
</organism>
<dbReference type="InterPro" id="IPR000772">
    <property type="entry name" value="Ricin_B_lectin"/>
</dbReference>
<dbReference type="InterPro" id="IPR035992">
    <property type="entry name" value="Ricin_B-like_lectins"/>
</dbReference>
<feature type="region of interest" description="Disordered" evidence="1">
    <location>
        <begin position="1"/>
        <end position="24"/>
    </location>
</feature>
<proteinExistence type="predicted"/>
<dbReference type="RefSeq" id="WP_185052234.1">
    <property type="nucleotide sequence ID" value="NZ_BAABIX010000015.1"/>
</dbReference>
<reference evidence="3 4" key="1">
    <citation type="submission" date="2020-08" db="EMBL/GenBank/DDBJ databases">
        <title>Genomic Encyclopedia of Type Strains, Phase IV (KMG-IV): sequencing the most valuable type-strain genomes for metagenomic binning, comparative biology and taxonomic classification.</title>
        <authorList>
            <person name="Goeker M."/>
        </authorList>
    </citation>
    <scope>NUCLEOTIDE SEQUENCE [LARGE SCALE GENOMIC DNA]</scope>
    <source>
        <strain evidence="3 4">DSM 45615</strain>
    </source>
</reference>
<dbReference type="AlphaFoldDB" id="A0A840P6K1"/>
<dbReference type="CDD" id="cd00161">
    <property type="entry name" value="beta-trefoil_Ricin-like"/>
    <property type="match status" value="1"/>
</dbReference>
<keyword evidence="4" id="KW-1185">Reference proteome</keyword>
<gene>
    <name evidence="3" type="ORF">HNP84_005034</name>
</gene>
<comment type="caution">
    <text evidence="3">The sequence shown here is derived from an EMBL/GenBank/DDBJ whole genome shotgun (WGS) entry which is preliminary data.</text>
</comment>
<dbReference type="Gene3D" id="2.80.10.50">
    <property type="match status" value="1"/>
</dbReference>
<evidence type="ECO:0000256" key="1">
    <source>
        <dbReference type="SAM" id="MobiDB-lite"/>
    </source>
</evidence>
<accession>A0A840P6K1</accession>
<dbReference type="EMBL" id="JACHGN010000010">
    <property type="protein sequence ID" value="MBB5135298.1"/>
    <property type="molecule type" value="Genomic_DNA"/>
</dbReference>
<dbReference type="Pfam" id="PF00652">
    <property type="entry name" value="Ricin_B_lectin"/>
    <property type="match status" value="1"/>
</dbReference>
<evidence type="ECO:0000313" key="3">
    <source>
        <dbReference type="EMBL" id="MBB5135298.1"/>
    </source>
</evidence>
<evidence type="ECO:0000259" key="2">
    <source>
        <dbReference type="SMART" id="SM00458"/>
    </source>
</evidence>
<dbReference type="SUPFAM" id="SSF50370">
    <property type="entry name" value="Ricin B-like lectins"/>
    <property type="match status" value="1"/>
</dbReference>
<sequence length="184" mass="20743">MSTEPTAPAPSELEPTTPDPGEEPPAEVAELLAAKVYKPFRFIINGKNRCIDVPRSSKERGTTIQLYDCKPAGKRANQEWTIEGYYLDKAGRMAYLIRNRHSQMCLNVKGSSKDNGARLIQWPCNKNHQNSLWYWKRNSYGKGQMLANSNSTKCLNVGGNSAANGAWLIQWTCRKDHPSFALYF</sequence>